<keyword evidence="2" id="KW-0808">Transferase</keyword>
<proteinExistence type="inferred from homology"/>
<reference evidence="7" key="1">
    <citation type="submission" date="2017-04" db="EMBL/GenBank/DDBJ databases">
        <title>Function of individual gut microbiota members based on whole genome sequencing of pure cultures obtained from chicken caecum.</title>
        <authorList>
            <person name="Medvecky M."/>
            <person name="Cejkova D."/>
            <person name="Polansky O."/>
            <person name="Karasova D."/>
            <person name="Kubasova T."/>
            <person name="Cizek A."/>
            <person name="Rychlik I."/>
        </authorList>
    </citation>
    <scope>NUCLEOTIDE SEQUENCE [LARGE SCALE GENOMIC DNA]</scope>
    <source>
        <strain evidence="7">An70</strain>
    </source>
</reference>
<evidence type="ECO:0000259" key="4">
    <source>
        <dbReference type="Pfam" id="PF07804"/>
    </source>
</evidence>
<dbReference type="Gene3D" id="1.10.1070.20">
    <property type="match status" value="1"/>
</dbReference>
<name>A0A1Y3U4H3_9ACTN</name>
<evidence type="ECO:0008006" key="8">
    <source>
        <dbReference type="Google" id="ProtNLM"/>
    </source>
</evidence>
<evidence type="ECO:0000313" key="6">
    <source>
        <dbReference type="EMBL" id="OUN43075.1"/>
    </source>
</evidence>
<dbReference type="InterPro" id="IPR012893">
    <property type="entry name" value="HipA-like_C"/>
</dbReference>
<gene>
    <name evidence="6" type="ORF">B5G21_05625</name>
</gene>
<dbReference type="Pfam" id="PF07804">
    <property type="entry name" value="HipA_C"/>
    <property type="match status" value="1"/>
</dbReference>
<keyword evidence="3" id="KW-0418">Kinase</keyword>
<evidence type="ECO:0000256" key="1">
    <source>
        <dbReference type="ARBA" id="ARBA00010164"/>
    </source>
</evidence>
<sequence length="423" mass="46700">MAELSLRTIICGTPAGTLWQDAQGLVHFKYDEGYHGAPLSLALPICNRTYHQQALLPFLFGLLPDSEHQRKAIARDFGIIPNNPVTMLDCIGLDCQGGVQFCREERVDDVLARTGEYRPLTDHEIALRLKAIRSDDEATWVGEEENWSLGGNQGKFALGLRDGAWCSCIGSAPTTHIFKIGVVGFKLQALNEFVCMKTAERAGVPTAHVDYRLFEDEPALIVERYDRTIGEDGTILRAHQEDLCQALGVMPFQKYTADGGPAARDVLTLLGTTPAARLNMLLFTLMLFFNYLIGGTDAHAKNYSLLLGTEHNVALARMYDVASGFAYDRLRRHGRLAMAIGGENRFGRVGSGALERYAQSGPFEQFGLGVASCRALMMDLAQEIPISLAEIFDEYAAIPGMGELRERLEPPIIENCERTLELL</sequence>
<organism evidence="6 7">
    <name type="scientific">Enorma massiliensis</name>
    <dbReference type="NCBI Taxonomy" id="1472761"/>
    <lineage>
        <taxon>Bacteria</taxon>
        <taxon>Bacillati</taxon>
        <taxon>Actinomycetota</taxon>
        <taxon>Coriobacteriia</taxon>
        <taxon>Coriobacteriales</taxon>
        <taxon>Coriobacteriaceae</taxon>
        <taxon>Enorma</taxon>
    </lineage>
</organism>
<evidence type="ECO:0000259" key="5">
    <source>
        <dbReference type="Pfam" id="PF13657"/>
    </source>
</evidence>
<evidence type="ECO:0000313" key="7">
    <source>
        <dbReference type="Proteomes" id="UP000196560"/>
    </source>
</evidence>
<dbReference type="GO" id="GO:0004674">
    <property type="term" value="F:protein serine/threonine kinase activity"/>
    <property type="evidence" value="ECO:0007669"/>
    <property type="project" value="TreeGrafter"/>
</dbReference>
<dbReference type="Proteomes" id="UP000196560">
    <property type="component" value="Unassembled WGS sequence"/>
</dbReference>
<feature type="domain" description="HipA N-terminal subdomain 1" evidence="5">
    <location>
        <begin position="10"/>
        <end position="101"/>
    </location>
</feature>
<protein>
    <recommendedName>
        <fullName evidence="8">Phosphatidylinositol kinase</fullName>
    </recommendedName>
</protein>
<feature type="domain" description="HipA-like C-terminal" evidence="4">
    <location>
        <begin position="147"/>
        <end position="382"/>
    </location>
</feature>
<dbReference type="EMBL" id="NFHO01000005">
    <property type="protein sequence ID" value="OUN43075.1"/>
    <property type="molecule type" value="Genomic_DNA"/>
</dbReference>
<dbReference type="PANTHER" id="PTHR37419:SF1">
    <property type="entry name" value="SERINE_THREONINE-PROTEIN KINASE TOXIN HIPA"/>
    <property type="match status" value="1"/>
</dbReference>
<dbReference type="NCBIfam" id="TIGR03071">
    <property type="entry name" value="couple_hipA"/>
    <property type="match status" value="1"/>
</dbReference>
<keyword evidence="7" id="KW-1185">Reference proteome</keyword>
<comment type="caution">
    <text evidence="6">The sequence shown here is derived from an EMBL/GenBank/DDBJ whole genome shotgun (WGS) entry which is preliminary data.</text>
</comment>
<dbReference type="GO" id="GO:0005829">
    <property type="term" value="C:cytosol"/>
    <property type="evidence" value="ECO:0007669"/>
    <property type="project" value="TreeGrafter"/>
</dbReference>
<evidence type="ECO:0000256" key="2">
    <source>
        <dbReference type="ARBA" id="ARBA00022679"/>
    </source>
</evidence>
<comment type="similarity">
    <text evidence="1">Belongs to the HipA Ser/Thr kinase family.</text>
</comment>
<dbReference type="AlphaFoldDB" id="A0A1Y3U4H3"/>
<accession>A0A1Y3U4H3</accession>
<dbReference type="InterPro" id="IPR052028">
    <property type="entry name" value="HipA_Ser/Thr_kinase"/>
</dbReference>
<dbReference type="STRING" id="1118060.GCA_000311845_01500"/>
<evidence type="ECO:0000256" key="3">
    <source>
        <dbReference type="ARBA" id="ARBA00022777"/>
    </source>
</evidence>
<dbReference type="InterPro" id="IPR017508">
    <property type="entry name" value="HipA_N1"/>
</dbReference>
<dbReference type="Pfam" id="PF13657">
    <property type="entry name" value="Couple_hipA"/>
    <property type="match status" value="1"/>
</dbReference>
<dbReference type="eggNOG" id="COG3550">
    <property type="taxonomic scope" value="Bacteria"/>
</dbReference>
<dbReference type="RefSeq" id="WP_087186367.1">
    <property type="nucleotide sequence ID" value="NZ_NFHO01000005.1"/>
</dbReference>
<dbReference type="PANTHER" id="PTHR37419">
    <property type="entry name" value="SERINE/THREONINE-PROTEIN KINASE TOXIN HIPA"/>
    <property type="match status" value="1"/>
</dbReference>